<evidence type="ECO:0000256" key="8">
    <source>
        <dbReference type="ARBA" id="ARBA00023136"/>
    </source>
</evidence>
<dbReference type="Pfam" id="PF01252">
    <property type="entry name" value="Peptidase_A8"/>
    <property type="match status" value="1"/>
</dbReference>
<evidence type="ECO:0000256" key="6">
    <source>
        <dbReference type="ARBA" id="ARBA00022801"/>
    </source>
</evidence>
<keyword evidence="3 9" id="KW-0645">Protease</keyword>
<evidence type="ECO:0000256" key="4">
    <source>
        <dbReference type="ARBA" id="ARBA00022692"/>
    </source>
</evidence>
<dbReference type="PANTHER" id="PTHR33695:SF1">
    <property type="entry name" value="LIPOPROTEIN SIGNAL PEPTIDASE"/>
    <property type="match status" value="1"/>
</dbReference>
<keyword evidence="6 9" id="KW-0378">Hydrolase</keyword>
<feature type="transmembrane region" description="Helical" evidence="9">
    <location>
        <begin position="200"/>
        <end position="218"/>
    </location>
</feature>
<sequence length="237" mass="26843">MRAKVIHNPKCYELYLHFTDTKANQVKYRYALLIIFLVLIADQFSKIYIKTHFYYGQEEMVLGQWFRLHFIENNGMAFGMKFSQGDAGKLILTSFRLIAVGFGFYFLKQLERKKYSRGAMICGALILAGAMGNLIDSMFYGLIFSESSFHIAQFVPFGKGYGRFLHGQVVDMLYFPIIETKLPDWMPVVGGKVFSFFDPVFNIADAAISIGVIALLLFQKKILKHETAGSVSSSANA</sequence>
<comment type="subcellular location">
    <subcellularLocation>
        <location evidence="9">Cell membrane</location>
        <topology evidence="9">Multi-pass membrane protein</topology>
    </subcellularLocation>
</comment>
<evidence type="ECO:0000256" key="1">
    <source>
        <dbReference type="ARBA" id="ARBA00006139"/>
    </source>
</evidence>
<dbReference type="EC" id="3.4.23.36" evidence="9"/>
<comment type="similarity">
    <text evidence="1 9 10">Belongs to the peptidase A8 family.</text>
</comment>
<accession>A0ABP8MJ59</accession>
<comment type="function">
    <text evidence="9">This protein specifically catalyzes the removal of signal peptides from prolipoproteins.</text>
</comment>
<keyword evidence="8 9" id="KW-0472">Membrane</keyword>
<evidence type="ECO:0000313" key="11">
    <source>
        <dbReference type="EMBL" id="GAA4450341.1"/>
    </source>
</evidence>
<evidence type="ECO:0000313" key="12">
    <source>
        <dbReference type="Proteomes" id="UP001501410"/>
    </source>
</evidence>
<evidence type="ECO:0000256" key="10">
    <source>
        <dbReference type="RuleBase" id="RU004181"/>
    </source>
</evidence>
<evidence type="ECO:0000256" key="9">
    <source>
        <dbReference type="HAMAP-Rule" id="MF_00161"/>
    </source>
</evidence>
<comment type="pathway">
    <text evidence="9">Protein modification; lipoprotein biosynthesis (signal peptide cleavage).</text>
</comment>
<dbReference type="PRINTS" id="PR00781">
    <property type="entry name" value="LIPOSIGPTASE"/>
</dbReference>
<dbReference type="Proteomes" id="UP001501410">
    <property type="component" value="Unassembled WGS sequence"/>
</dbReference>
<dbReference type="PANTHER" id="PTHR33695">
    <property type="entry name" value="LIPOPROTEIN SIGNAL PEPTIDASE"/>
    <property type="match status" value="1"/>
</dbReference>
<protein>
    <recommendedName>
        <fullName evidence="9">Lipoprotein signal peptidase</fullName>
        <ecNumber evidence="9">3.4.23.36</ecNumber>
    </recommendedName>
    <alternativeName>
        <fullName evidence="9">Prolipoprotein signal peptidase</fullName>
    </alternativeName>
    <alternativeName>
        <fullName evidence="9">Signal peptidase II</fullName>
        <shortName evidence="9">SPase II</shortName>
    </alternativeName>
</protein>
<feature type="active site" evidence="9">
    <location>
        <position position="171"/>
    </location>
</feature>
<keyword evidence="5 9" id="KW-0064">Aspartyl protease</keyword>
<dbReference type="NCBIfam" id="NF011369">
    <property type="entry name" value="PRK14788.1"/>
    <property type="match status" value="1"/>
</dbReference>
<organism evidence="11 12">
    <name type="scientific">Rurimicrobium arvi</name>
    <dbReference type="NCBI Taxonomy" id="2049916"/>
    <lineage>
        <taxon>Bacteria</taxon>
        <taxon>Pseudomonadati</taxon>
        <taxon>Bacteroidota</taxon>
        <taxon>Chitinophagia</taxon>
        <taxon>Chitinophagales</taxon>
        <taxon>Chitinophagaceae</taxon>
        <taxon>Rurimicrobium</taxon>
    </lineage>
</organism>
<comment type="catalytic activity">
    <reaction evidence="9">
        <text>Release of signal peptides from bacterial membrane prolipoproteins. Hydrolyzes -Xaa-Yaa-Zaa-|-(S,diacylglyceryl)Cys-, in which Xaa is hydrophobic (preferably Leu), and Yaa (Ala or Ser) and Zaa (Gly or Ala) have small, neutral side chains.</text>
        <dbReference type="EC" id="3.4.23.36"/>
    </reaction>
</comment>
<proteinExistence type="inferred from homology"/>
<keyword evidence="4 9" id="KW-0812">Transmembrane</keyword>
<reference evidence="12" key="1">
    <citation type="journal article" date="2019" name="Int. J. Syst. Evol. Microbiol.">
        <title>The Global Catalogue of Microorganisms (GCM) 10K type strain sequencing project: providing services to taxonomists for standard genome sequencing and annotation.</title>
        <authorList>
            <consortium name="The Broad Institute Genomics Platform"/>
            <consortium name="The Broad Institute Genome Sequencing Center for Infectious Disease"/>
            <person name="Wu L."/>
            <person name="Ma J."/>
        </authorList>
    </citation>
    <scope>NUCLEOTIDE SEQUENCE [LARGE SCALE GENOMIC DNA]</scope>
    <source>
        <strain evidence="12">JCM 31921</strain>
    </source>
</reference>
<keyword evidence="7 9" id="KW-1133">Transmembrane helix</keyword>
<evidence type="ECO:0000256" key="2">
    <source>
        <dbReference type="ARBA" id="ARBA00022475"/>
    </source>
</evidence>
<feature type="active site" evidence="9">
    <location>
        <position position="205"/>
    </location>
</feature>
<dbReference type="HAMAP" id="MF_00161">
    <property type="entry name" value="LspA"/>
    <property type="match status" value="1"/>
</dbReference>
<keyword evidence="11" id="KW-0449">Lipoprotein</keyword>
<keyword evidence="12" id="KW-1185">Reference proteome</keyword>
<keyword evidence="2 9" id="KW-1003">Cell membrane</keyword>
<evidence type="ECO:0000256" key="3">
    <source>
        <dbReference type="ARBA" id="ARBA00022670"/>
    </source>
</evidence>
<feature type="transmembrane region" description="Helical" evidence="9">
    <location>
        <begin position="30"/>
        <end position="49"/>
    </location>
</feature>
<comment type="caution">
    <text evidence="11">The sequence shown here is derived from an EMBL/GenBank/DDBJ whole genome shotgun (WGS) entry which is preliminary data.</text>
</comment>
<feature type="transmembrane region" description="Helical" evidence="9">
    <location>
        <begin position="119"/>
        <end position="143"/>
    </location>
</feature>
<evidence type="ECO:0000256" key="5">
    <source>
        <dbReference type="ARBA" id="ARBA00022750"/>
    </source>
</evidence>
<dbReference type="EMBL" id="BAABEZ010000004">
    <property type="protein sequence ID" value="GAA4450341.1"/>
    <property type="molecule type" value="Genomic_DNA"/>
</dbReference>
<evidence type="ECO:0000256" key="7">
    <source>
        <dbReference type="ARBA" id="ARBA00022989"/>
    </source>
</evidence>
<feature type="transmembrane region" description="Helical" evidence="9">
    <location>
        <begin position="90"/>
        <end position="107"/>
    </location>
</feature>
<dbReference type="InterPro" id="IPR001872">
    <property type="entry name" value="Peptidase_A8"/>
</dbReference>
<name>A0ABP8MJ59_9BACT</name>
<gene>
    <name evidence="9" type="primary">lspA</name>
    <name evidence="11" type="ORF">GCM10023092_06010</name>
</gene>